<evidence type="ECO:0000259" key="3">
    <source>
        <dbReference type="Pfam" id="PF24493"/>
    </source>
</evidence>
<dbReference type="Gene3D" id="1.25.10.10">
    <property type="entry name" value="Leucine-rich Repeat Variant"/>
    <property type="match status" value="1"/>
</dbReference>
<gene>
    <name evidence="5" type="ORF">CLUMA_CG011852</name>
</gene>
<organism evidence="5 6">
    <name type="scientific">Clunio marinus</name>
    <dbReference type="NCBI Taxonomy" id="568069"/>
    <lineage>
        <taxon>Eukaryota</taxon>
        <taxon>Metazoa</taxon>
        <taxon>Ecdysozoa</taxon>
        <taxon>Arthropoda</taxon>
        <taxon>Hexapoda</taxon>
        <taxon>Insecta</taxon>
        <taxon>Pterygota</taxon>
        <taxon>Neoptera</taxon>
        <taxon>Endopterygota</taxon>
        <taxon>Diptera</taxon>
        <taxon>Nematocera</taxon>
        <taxon>Chironomoidea</taxon>
        <taxon>Chironomidae</taxon>
        <taxon>Clunio</taxon>
    </lineage>
</organism>
<dbReference type="EMBL" id="CVRI01000047">
    <property type="protein sequence ID" value="CRK98495.1"/>
    <property type="molecule type" value="Genomic_DNA"/>
</dbReference>
<feature type="domain" description="Integrator complex subunit 4/Protein SIEL C-terminal Ig-like" evidence="4">
    <location>
        <begin position="800"/>
        <end position="925"/>
    </location>
</feature>
<sequence>MSLVQKRQYVEPSSTIQIESEIQKKRIKIHARSSAKSIKIFLKRLETSSSSHESLQILTEISDCPNLEDVGTEAINSLSILFQKEKGFVRMKILYLFSDFVLDHDIDACLIIEEIIMLIKKEESSKVINQGFNSICRIGQQQKHQIPFDITKKIIEFAKLKISSTNHNVQRHAIQTIGAFANKHEGDNELVTMISCYMDSSDARIRAQAINSLLNMSYKSILLPPSIYSRAEKALKDDYECGRKEAIQLIFVLSQTHPEHLIKVSDSQSEIRLIDDAFAKICSALSDLSVQVRAQAAKLLGGMCQVNNEFLCQTLDKKLMSNMRRKKTSHERALENYTSGEWSSGRKWADDAPQEYINSDSISLIESGACGALVQGLEDEFLEVRMASVNALCQLALINPPFAELSLDFLVDMFNDEIESVRLQAIYSLTKISQHIILREDQIEVMLGSLEDYSAEVREGLHLMFGACKVSTRACLTMVVQKILDVLSKYPQDKLSAYGCLQKVGSKHPELCMSLTPQLLQVHPFFDSAEKDVEDPTYVCVLILLFNAAKNLPPMLSLFPETILKHYDYLRDTMPNFVPHLVGGNQSEVSLGGASGSRQFLETLVANIKATNFSKTARQGLLTVAQENLNRLASIDPGLSGTANFMRDFLGAQLLMEQLQSNIMTHRIPSRESLQQLIYKCLQLQNLFSNLTLNDLLVVKQICFRASALNLVLVVKDKSQSALSSCQLLLHIANDVKKFLRLHPGLPLDSFTESVLSFVDTVVDPKPGRISRGIVQIVQAANLWQNPMEINFEIKMCTAKIIEPDNSTSVDNIVKVTAGLIAALPLTAEIVYLQDHQCEDLRIKIKYPDQNVYIVVPRRRDLKKIMPESEEVLEANTWRLRTNVLLSHGIWTETSQVELSICLAVKPSNELELSKPIKIFFAPKPIRKGI</sequence>
<evidence type="ECO:0000313" key="5">
    <source>
        <dbReference type="EMBL" id="CRK98495.1"/>
    </source>
</evidence>
<feature type="domain" description="INTS4 8 helical bundle" evidence="3">
    <location>
        <begin position="598"/>
        <end position="785"/>
    </location>
</feature>
<accession>A0A1J1IDZ5</accession>
<dbReference type="FunFam" id="1.25.10.10:FF:000728">
    <property type="entry name" value="Blast:Integrator complex subunit 4"/>
    <property type="match status" value="1"/>
</dbReference>
<dbReference type="PANTHER" id="PTHR20938:SF0">
    <property type="entry name" value="INTEGRATOR COMPLEX SUBUNIT 4"/>
    <property type="match status" value="1"/>
</dbReference>
<dbReference type="OrthoDB" id="18190at2759"/>
<evidence type="ECO:0000256" key="2">
    <source>
        <dbReference type="ARBA" id="ARBA00023242"/>
    </source>
</evidence>
<dbReference type="InterPro" id="IPR057412">
    <property type="entry name" value="INTS4_C"/>
</dbReference>
<reference evidence="5 6" key="1">
    <citation type="submission" date="2015-04" db="EMBL/GenBank/DDBJ databases">
        <authorList>
            <person name="Syromyatnikov M.Y."/>
            <person name="Popov V.N."/>
        </authorList>
    </citation>
    <scope>NUCLEOTIDE SEQUENCE [LARGE SCALE GENOMIC DNA]</scope>
</reference>
<keyword evidence="6" id="KW-1185">Reference proteome</keyword>
<evidence type="ECO:0000313" key="6">
    <source>
        <dbReference type="Proteomes" id="UP000183832"/>
    </source>
</evidence>
<dbReference type="AlphaFoldDB" id="A0A1J1IDZ5"/>
<keyword evidence="2" id="KW-0539">Nucleus</keyword>
<proteinExistence type="predicted"/>
<dbReference type="Pfam" id="PF25458">
    <property type="entry name" value="INTS4_C"/>
    <property type="match status" value="1"/>
</dbReference>
<dbReference type="PANTHER" id="PTHR20938">
    <property type="entry name" value="INTEGRATOR COMPLEX SUBUNIT 4"/>
    <property type="match status" value="1"/>
</dbReference>
<dbReference type="Proteomes" id="UP000183832">
    <property type="component" value="Unassembled WGS sequence"/>
</dbReference>
<dbReference type="Pfam" id="PF24493">
    <property type="entry name" value="INTS4_8HBD"/>
    <property type="match status" value="1"/>
</dbReference>
<evidence type="ECO:0000256" key="1">
    <source>
        <dbReference type="ARBA" id="ARBA00004123"/>
    </source>
</evidence>
<name>A0A1J1IDZ5_9DIPT</name>
<dbReference type="InterPro" id="IPR011989">
    <property type="entry name" value="ARM-like"/>
</dbReference>
<comment type="subcellular location">
    <subcellularLocation>
        <location evidence="1">Nucleus</location>
    </subcellularLocation>
</comment>
<dbReference type="InterPro" id="IPR016024">
    <property type="entry name" value="ARM-type_fold"/>
</dbReference>
<dbReference type="GO" id="GO:0032039">
    <property type="term" value="C:integrator complex"/>
    <property type="evidence" value="ECO:0007669"/>
    <property type="project" value="TreeGrafter"/>
</dbReference>
<protein>
    <submittedName>
        <fullName evidence="5">CLUMA_CG011852, isoform A</fullName>
    </submittedName>
</protein>
<dbReference type="InterPro" id="IPR056235">
    <property type="entry name" value="INTS4_8HBD"/>
</dbReference>
<dbReference type="STRING" id="568069.A0A1J1IDZ5"/>
<evidence type="ECO:0000259" key="4">
    <source>
        <dbReference type="Pfam" id="PF25458"/>
    </source>
</evidence>
<dbReference type="SUPFAM" id="SSF48371">
    <property type="entry name" value="ARM repeat"/>
    <property type="match status" value="1"/>
</dbReference>
<dbReference type="GO" id="GO:0016180">
    <property type="term" value="P:snRNA processing"/>
    <property type="evidence" value="ECO:0007669"/>
    <property type="project" value="TreeGrafter"/>
</dbReference>